<sequence length="367" mass="41605">MVKPEPSDKPKKRSKKLFDDDDFFVMKKKKSKTPVSNTEPVKTEAKQPDAEDVKTEVEASESAQLPSPPKAVPPPPPAPSQVADIPTSNDHLESFHTAQDSSDHEEILEVKSVTTVTDPVEVLSDDDSDEEFGAYIKAHSSSKQSDDESDRLYDLSVSSRLGPPEDYSITCRGNQTFMEILDNIRLQASQNFYPFNLRGGCLVWIEGRSELKPFFRPSTLRIPRPEDSQKNTVIQCLYIPQSCRHNFEKIFEEFWKTTDEQENDSGEEDLAIVNVQEDKPQNEESQGAKNEYFVIGLKGKDNKRIEAEVGPQTKIRALLQHYLKSKDIDETSVKKARLVFDDEDLDLDGVVADTELEEDFELQVYIN</sequence>
<evidence type="ECO:0000313" key="3">
    <source>
        <dbReference type="EMBL" id="PVH21269.1"/>
    </source>
</evidence>
<protein>
    <recommendedName>
        <fullName evidence="2">Rad60/SUMO-like domain-containing protein</fullName>
    </recommendedName>
</protein>
<name>A0A2V1ATW3_9ASCO</name>
<dbReference type="Gene3D" id="3.10.20.90">
    <property type="entry name" value="Phosphatidylinositol 3-kinase Catalytic Subunit, Chain A, domain 1"/>
    <property type="match status" value="1"/>
</dbReference>
<dbReference type="InterPro" id="IPR022617">
    <property type="entry name" value="Rad60/SUMO-like_dom"/>
</dbReference>
<gene>
    <name evidence="3" type="ORF">CXQ85_000241</name>
</gene>
<feature type="compositionally biased region" description="Basic and acidic residues" evidence="1">
    <location>
        <begin position="41"/>
        <end position="57"/>
    </location>
</feature>
<evidence type="ECO:0000313" key="4">
    <source>
        <dbReference type="Proteomes" id="UP000244309"/>
    </source>
</evidence>
<accession>A0A2V1ATW3</accession>
<dbReference type="Proteomes" id="UP000244309">
    <property type="component" value="Unassembled WGS sequence"/>
</dbReference>
<dbReference type="OrthoDB" id="3365399at2759"/>
<dbReference type="VEuPathDB" id="FungiDB:CXQ85_000241"/>
<evidence type="ECO:0000256" key="1">
    <source>
        <dbReference type="SAM" id="MobiDB-lite"/>
    </source>
</evidence>
<feature type="region of interest" description="Disordered" evidence="1">
    <location>
        <begin position="1"/>
        <end position="20"/>
    </location>
</feature>
<dbReference type="RefSeq" id="XP_025342209.1">
    <property type="nucleotide sequence ID" value="XM_025483994.1"/>
</dbReference>
<feature type="region of interest" description="Disordered" evidence="1">
    <location>
        <begin position="26"/>
        <end position="105"/>
    </location>
</feature>
<feature type="domain" description="Rad60/SUMO-like" evidence="2">
    <location>
        <begin position="295"/>
        <end position="366"/>
    </location>
</feature>
<organism evidence="3 4">
    <name type="scientific">Candidozyma haemuli</name>
    <dbReference type="NCBI Taxonomy" id="45357"/>
    <lineage>
        <taxon>Eukaryota</taxon>
        <taxon>Fungi</taxon>
        <taxon>Dikarya</taxon>
        <taxon>Ascomycota</taxon>
        <taxon>Saccharomycotina</taxon>
        <taxon>Pichiomycetes</taxon>
        <taxon>Metschnikowiaceae</taxon>
        <taxon>Candidozyma</taxon>
    </lineage>
</organism>
<feature type="compositionally biased region" description="Pro residues" evidence="1">
    <location>
        <begin position="66"/>
        <end position="79"/>
    </location>
</feature>
<comment type="caution">
    <text evidence="3">The sequence shown here is derived from an EMBL/GenBank/DDBJ whole genome shotgun (WGS) entry which is preliminary data.</text>
</comment>
<proteinExistence type="predicted"/>
<dbReference type="GeneID" id="37005574"/>
<keyword evidence="4" id="KW-1185">Reference proteome</keyword>
<dbReference type="Pfam" id="PF11976">
    <property type="entry name" value="Rad60-SLD"/>
    <property type="match status" value="1"/>
</dbReference>
<dbReference type="SUPFAM" id="SSF54236">
    <property type="entry name" value="Ubiquitin-like"/>
    <property type="match status" value="1"/>
</dbReference>
<dbReference type="AlphaFoldDB" id="A0A2V1ATW3"/>
<reference evidence="3 4" key="1">
    <citation type="submission" date="2017-12" db="EMBL/GenBank/DDBJ databases">
        <title>Genome Sequence of a Multidrug-Resistant Candida haemulonii Isolate from a Patient with Chronic Leg Ulcers in Israel.</title>
        <authorList>
            <person name="Chow N.A."/>
            <person name="Gade L."/>
            <person name="Batra D."/>
            <person name="Rowe L.A."/>
            <person name="Ben-Ami R."/>
            <person name="Loparev V.N."/>
            <person name="Litvintseva A.P."/>
        </authorList>
    </citation>
    <scope>NUCLEOTIDE SEQUENCE [LARGE SCALE GENOMIC DNA]</scope>
    <source>
        <strain evidence="3 4">B11899</strain>
    </source>
</reference>
<dbReference type="STRING" id="45357.A0A2V1ATW3"/>
<dbReference type="EMBL" id="PKFO01000005">
    <property type="protein sequence ID" value="PVH21269.1"/>
    <property type="molecule type" value="Genomic_DNA"/>
</dbReference>
<evidence type="ECO:0000259" key="2">
    <source>
        <dbReference type="Pfam" id="PF11976"/>
    </source>
</evidence>
<dbReference type="InterPro" id="IPR029071">
    <property type="entry name" value="Ubiquitin-like_domsf"/>
</dbReference>